<name>A0ABX3YC60_9ACTN</name>
<protein>
    <submittedName>
        <fullName evidence="1">Uncharacterized protein</fullName>
    </submittedName>
</protein>
<dbReference type="EMBL" id="MRYD01000193">
    <property type="protein sequence ID" value="OSZ57414.1"/>
    <property type="molecule type" value="Genomic_DNA"/>
</dbReference>
<reference evidence="1 2" key="1">
    <citation type="submission" date="2016-12" db="EMBL/GenBank/DDBJ databases">
        <title>Genome Mining:The Detection of Biosynthetic Gene Clusters to Aid in the Expression of Curamycin A produced by Streptomyces sp. strain CZA14.</title>
        <authorList>
            <person name="Durrell K.A."/>
            <person name="Kirby B.M."/>
            <person name="Khan W."/>
            <person name="Mthethwa T."/>
            <person name="Le Roes-Hill M."/>
        </authorList>
    </citation>
    <scope>NUCLEOTIDE SEQUENCE [LARGE SCALE GENOMIC DNA]</scope>
    <source>
        <strain evidence="1 2">CZA14</strain>
    </source>
</reference>
<evidence type="ECO:0000313" key="1">
    <source>
        <dbReference type="EMBL" id="OSZ57414.1"/>
    </source>
</evidence>
<gene>
    <name evidence="1" type="ORF">OQI_27435</name>
</gene>
<evidence type="ECO:0000313" key="2">
    <source>
        <dbReference type="Proteomes" id="UP000194266"/>
    </source>
</evidence>
<proteinExistence type="predicted"/>
<dbReference type="Proteomes" id="UP000194266">
    <property type="component" value="Unassembled WGS sequence"/>
</dbReference>
<accession>A0ABX3YC60</accession>
<sequence>MRRMAGEGARIPIYEELVRERGDAVAEAQTVAERIQLQAARLLGRQHADRPHSGAGEAAD</sequence>
<organism evidence="1 2">
    <name type="scientific">Streptomyces pharetrae CZA14</name>
    <dbReference type="NCBI Taxonomy" id="1144883"/>
    <lineage>
        <taxon>Bacteria</taxon>
        <taxon>Bacillati</taxon>
        <taxon>Actinomycetota</taxon>
        <taxon>Actinomycetes</taxon>
        <taxon>Kitasatosporales</taxon>
        <taxon>Streptomycetaceae</taxon>
        <taxon>Streptomyces</taxon>
    </lineage>
</organism>
<comment type="caution">
    <text evidence="1">The sequence shown here is derived from an EMBL/GenBank/DDBJ whole genome shotgun (WGS) entry which is preliminary data.</text>
</comment>
<keyword evidence="2" id="KW-1185">Reference proteome</keyword>